<feature type="compositionally biased region" description="Basic and acidic residues" evidence="1">
    <location>
        <begin position="80"/>
        <end position="101"/>
    </location>
</feature>
<evidence type="ECO:0000313" key="2">
    <source>
        <dbReference type="EMBL" id="KAF2739083.1"/>
    </source>
</evidence>
<comment type="caution">
    <text evidence="2">The sequence shown here is derived from an EMBL/GenBank/DDBJ whole genome shotgun (WGS) entry which is preliminary data.</text>
</comment>
<name>A0A9P4R4C2_9PLEO</name>
<feature type="region of interest" description="Disordered" evidence="1">
    <location>
        <begin position="1"/>
        <end position="108"/>
    </location>
</feature>
<dbReference type="Proteomes" id="UP000799444">
    <property type="component" value="Unassembled WGS sequence"/>
</dbReference>
<evidence type="ECO:0000256" key="1">
    <source>
        <dbReference type="SAM" id="MobiDB-lite"/>
    </source>
</evidence>
<reference evidence="2" key="1">
    <citation type="journal article" date="2020" name="Stud. Mycol.">
        <title>101 Dothideomycetes genomes: a test case for predicting lifestyles and emergence of pathogens.</title>
        <authorList>
            <person name="Haridas S."/>
            <person name="Albert R."/>
            <person name="Binder M."/>
            <person name="Bloem J."/>
            <person name="Labutti K."/>
            <person name="Salamov A."/>
            <person name="Andreopoulos B."/>
            <person name="Baker S."/>
            <person name="Barry K."/>
            <person name="Bills G."/>
            <person name="Bluhm B."/>
            <person name="Cannon C."/>
            <person name="Castanera R."/>
            <person name="Culley D."/>
            <person name="Daum C."/>
            <person name="Ezra D."/>
            <person name="Gonzalez J."/>
            <person name="Henrissat B."/>
            <person name="Kuo A."/>
            <person name="Liang C."/>
            <person name="Lipzen A."/>
            <person name="Lutzoni F."/>
            <person name="Magnuson J."/>
            <person name="Mondo S."/>
            <person name="Nolan M."/>
            <person name="Ohm R."/>
            <person name="Pangilinan J."/>
            <person name="Park H.-J."/>
            <person name="Ramirez L."/>
            <person name="Alfaro M."/>
            <person name="Sun H."/>
            <person name="Tritt A."/>
            <person name="Yoshinaga Y."/>
            <person name="Zwiers L.-H."/>
            <person name="Turgeon B."/>
            <person name="Goodwin S."/>
            <person name="Spatafora J."/>
            <person name="Crous P."/>
            <person name="Grigoriev I."/>
        </authorList>
    </citation>
    <scope>NUCLEOTIDE SEQUENCE</scope>
    <source>
        <strain evidence="2">CBS 125425</strain>
    </source>
</reference>
<sequence length="108" mass="12108">MASPGTNPTVEAKDPFANQRENTDTLDQDGLGDIAGNDDMRLSQSPPSDRRMSKEWDASKVPPSQFQRRKGSIYSTPNSRDGHVKDSSRDQAYWDKLKEKGWVPGKKN</sequence>
<dbReference type="AlphaFoldDB" id="A0A9P4R4C2"/>
<dbReference type="EMBL" id="ML996106">
    <property type="protein sequence ID" value="KAF2739083.1"/>
    <property type="molecule type" value="Genomic_DNA"/>
</dbReference>
<keyword evidence="3" id="KW-1185">Reference proteome</keyword>
<feature type="compositionally biased region" description="Basic and acidic residues" evidence="1">
    <location>
        <begin position="48"/>
        <end position="58"/>
    </location>
</feature>
<organism evidence="2 3">
    <name type="scientific">Polyplosphaeria fusca</name>
    <dbReference type="NCBI Taxonomy" id="682080"/>
    <lineage>
        <taxon>Eukaryota</taxon>
        <taxon>Fungi</taxon>
        <taxon>Dikarya</taxon>
        <taxon>Ascomycota</taxon>
        <taxon>Pezizomycotina</taxon>
        <taxon>Dothideomycetes</taxon>
        <taxon>Pleosporomycetidae</taxon>
        <taxon>Pleosporales</taxon>
        <taxon>Tetraplosphaeriaceae</taxon>
        <taxon>Polyplosphaeria</taxon>
    </lineage>
</organism>
<gene>
    <name evidence="2" type="ORF">EJ04DRAFT_9650</name>
</gene>
<evidence type="ECO:0000313" key="3">
    <source>
        <dbReference type="Proteomes" id="UP000799444"/>
    </source>
</evidence>
<dbReference type="OrthoDB" id="5395727at2759"/>
<accession>A0A9P4R4C2</accession>
<proteinExistence type="predicted"/>
<protein>
    <submittedName>
        <fullName evidence="2">Uncharacterized protein</fullName>
    </submittedName>
</protein>